<dbReference type="Proteomes" id="UP000319557">
    <property type="component" value="Chromosome"/>
</dbReference>
<reference evidence="1 2" key="1">
    <citation type="submission" date="2019-02" db="EMBL/GenBank/DDBJ databases">
        <title>Deep-cultivation of Planctomycetes and their phenomic and genomic characterization uncovers novel biology.</title>
        <authorList>
            <person name="Wiegand S."/>
            <person name="Jogler M."/>
            <person name="Boedeker C."/>
            <person name="Pinto D."/>
            <person name="Vollmers J."/>
            <person name="Rivas-Marin E."/>
            <person name="Kohn T."/>
            <person name="Peeters S.H."/>
            <person name="Heuer A."/>
            <person name="Rast P."/>
            <person name="Oberbeckmann S."/>
            <person name="Bunk B."/>
            <person name="Jeske O."/>
            <person name="Meyerdierks A."/>
            <person name="Storesund J.E."/>
            <person name="Kallscheuer N."/>
            <person name="Luecker S."/>
            <person name="Lage O.M."/>
            <person name="Pohl T."/>
            <person name="Merkel B.J."/>
            <person name="Hornburger P."/>
            <person name="Mueller R.-W."/>
            <person name="Bruemmer F."/>
            <person name="Labrenz M."/>
            <person name="Spormann A.M."/>
            <person name="Op den Camp H."/>
            <person name="Overmann J."/>
            <person name="Amann R."/>
            <person name="Jetten M.S.M."/>
            <person name="Mascher T."/>
            <person name="Medema M.H."/>
            <person name="Devos D.P."/>
            <person name="Kaster A.-K."/>
            <person name="Ovreas L."/>
            <person name="Rohde M."/>
            <person name="Galperin M.Y."/>
            <person name="Jogler C."/>
        </authorList>
    </citation>
    <scope>NUCLEOTIDE SEQUENCE [LARGE SCALE GENOMIC DNA]</scope>
    <source>
        <strain evidence="1 2">EC9</strain>
    </source>
</reference>
<evidence type="ECO:0000313" key="1">
    <source>
        <dbReference type="EMBL" id="QDS90458.1"/>
    </source>
</evidence>
<organism evidence="1 2">
    <name type="scientific">Rosistilla ulvae</name>
    <dbReference type="NCBI Taxonomy" id="1930277"/>
    <lineage>
        <taxon>Bacteria</taxon>
        <taxon>Pseudomonadati</taxon>
        <taxon>Planctomycetota</taxon>
        <taxon>Planctomycetia</taxon>
        <taxon>Pirellulales</taxon>
        <taxon>Pirellulaceae</taxon>
        <taxon>Rosistilla</taxon>
    </lineage>
</organism>
<name>A0A517M6F2_9BACT</name>
<dbReference type="AlphaFoldDB" id="A0A517M6F2"/>
<accession>A0A517M6F2</accession>
<dbReference type="KEGG" id="ruv:EC9_46660"/>
<protein>
    <submittedName>
        <fullName evidence="1">Uncharacterized protein</fullName>
    </submittedName>
</protein>
<dbReference type="EMBL" id="CP036261">
    <property type="protein sequence ID" value="QDS90458.1"/>
    <property type="molecule type" value="Genomic_DNA"/>
</dbReference>
<evidence type="ECO:0000313" key="2">
    <source>
        <dbReference type="Proteomes" id="UP000319557"/>
    </source>
</evidence>
<keyword evidence="2" id="KW-1185">Reference proteome</keyword>
<gene>
    <name evidence="1" type="ORF">EC9_46660</name>
</gene>
<dbReference type="OrthoDB" id="261128at2"/>
<proteinExistence type="predicted"/>
<sequence length="201" mass="22687">MDWQPFAAMNLLRNPFGELTRDDRVRAAVVDVAHCIDRLQQPQTALQFIADCGRGKTTHLLSIAAQAPEAAYVYLPEDERCPPIPHGQPLLIDEAQRLPWLVRRRAFARGGALVLGTHVDLTGPLRRAGYRVWTYHVGQDLTAERLAQMLNRRIQLAQLRSGTIPQISEAEAADWMARHGSDIRAIEFDLYERFQQQIGVG</sequence>
<dbReference type="RefSeq" id="WP_145348268.1">
    <property type="nucleotide sequence ID" value="NZ_CP036261.1"/>
</dbReference>